<protein>
    <recommendedName>
        <fullName evidence="10">ATP synthase gamma chain</fullName>
    </recommendedName>
    <alternativeName>
        <fullName evidence="10">ATP synthase F1 sector gamma subunit</fullName>
    </alternativeName>
    <alternativeName>
        <fullName evidence="10">F-ATPase gamma subunit</fullName>
    </alternativeName>
</protein>
<name>A0A9D9HAA5_9BACT</name>
<comment type="function">
    <text evidence="1 10">Produces ATP from ADP in the presence of a proton gradient across the membrane. The gamma chain is believed to be important in regulating ATPase activity and the flow of protons through the CF(0) complex.</text>
</comment>
<dbReference type="GO" id="GO:0042777">
    <property type="term" value="P:proton motive force-driven plasma membrane ATP synthesis"/>
    <property type="evidence" value="ECO:0007669"/>
    <property type="project" value="UniProtKB-UniRule"/>
</dbReference>
<accession>A0A9D9HAA5</accession>
<dbReference type="GO" id="GO:0005524">
    <property type="term" value="F:ATP binding"/>
    <property type="evidence" value="ECO:0007669"/>
    <property type="project" value="UniProtKB-UniRule"/>
</dbReference>
<dbReference type="InterPro" id="IPR000131">
    <property type="entry name" value="ATP_synth_F1_gsu"/>
</dbReference>
<dbReference type="AlphaFoldDB" id="A0A9D9HAA5"/>
<comment type="caution">
    <text evidence="11">The sequence shown here is derived from an EMBL/GenBank/DDBJ whole genome shotgun (WGS) entry which is preliminary data.</text>
</comment>
<evidence type="ECO:0000313" key="11">
    <source>
        <dbReference type="EMBL" id="MBO8446940.1"/>
    </source>
</evidence>
<reference evidence="11" key="2">
    <citation type="journal article" date="2021" name="PeerJ">
        <title>Extensive microbial diversity within the chicken gut microbiome revealed by metagenomics and culture.</title>
        <authorList>
            <person name="Gilroy R."/>
            <person name="Ravi A."/>
            <person name="Getino M."/>
            <person name="Pursley I."/>
            <person name="Horton D.L."/>
            <person name="Alikhan N.F."/>
            <person name="Baker D."/>
            <person name="Gharbi K."/>
            <person name="Hall N."/>
            <person name="Watson M."/>
            <person name="Adriaenssens E.M."/>
            <person name="Foster-Nyarko E."/>
            <person name="Jarju S."/>
            <person name="Secka A."/>
            <person name="Antonio M."/>
            <person name="Oren A."/>
            <person name="Chaudhuri R.R."/>
            <person name="La Ragione R."/>
            <person name="Hildebrand F."/>
            <person name="Pallen M.J."/>
        </authorList>
    </citation>
    <scope>NUCLEOTIDE SEQUENCE</scope>
    <source>
        <strain evidence="11">D3-1215</strain>
    </source>
</reference>
<dbReference type="Pfam" id="PF00231">
    <property type="entry name" value="ATP-synt"/>
    <property type="match status" value="1"/>
</dbReference>
<keyword evidence="7 10" id="KW-0472">Membrane</keyword>
<evidence type="ECO:0000256" key="9">
    <source>
        <dbReference type="ARBA" id="ARBA00023310"/>
    </source>
</evidence>
<evidence type="ECO:0000256" key="3">
    <source>
        <dbReference type="ARBA" id="ARBA00007681"/>
    </source>
</evidence>
<evidence type="ECO:0000256" key="10">
    <source>
        <dbReference type="HAMAP-Rule" id="MF_00815"/>
    </source>
</evidence>
<dbReference type="GO" id="GO:0046933">
    <property type="term" value="F:proton-transporting ATP synthase activity, rotational mechanism"/>
    <property type="evidence" value="ECO:0007669"/>
    <property type="project" value="UniProtKB-UniRule"/>
</dbReference>
<dbReference type="GO" id="GO:0005886">
    <property type="term" value="C:plasma membrane"/>
    <property type="evidence" value="ECO:0007669"/>
    <property type="project" value="UniProtKB-SubCell"/>
</dbReference>
<keyword evidence="5 10" id="KW-0375">Hydrogen ion transport</keyword>
<organism evidence="11 12">
    <name type="scientific">Candidatus Enterocola intestinipullorum</name>
    <dbReference type="NCBI Taxonomy" id="2840783"/>
    <lineage>
        <taxon>Bacteria</taxon>
        <taxon>Pseudomonadati</taxon>
        <taxon>Bacteroidota</taxon>
        <taxon>Bacteroidia</taxon>
        <taxon>Bacteroidales</taxon>
        <taxon>Candidatus Enterocola</taxon>
    </lineage>
</organism>
<dbReference type="NCBIfam" id="TIGR01146">
    <property type="entry name" value="ATPsyn_F1gamma"/>
    <property type="match status" value="1"/>
</dbReference>
<comment type="similarity">
    <text evidence="3 10">Belongs to the ATPase gamma chain family.</text>
</comment>
<evidence type="ECO:0000256" key="2">
    <source>
        <dbReference type="ARBA" id="ARBA00004170"/>
    </source>
</evidence>
<gene>
    <name evidence="10 11" type="primary">atpG</name>
    <name evidence="11" type="ORF">IAC32_04250</name>
</gene>
<evidence type="ECO:0000256" key="1">
    <source>
        <dbReference type="ARBA" id="ARBA00003456"/>
    </source>
</evidence>
<dbReference type="GO" id="GO:0045259">
    <property type="term" value="C:proton-transporting ATP synthase complex"/>
    <property type="evidence" value="ECO:0007669"/>
    <property type="project" value="UniProtKB-KW"/>
</dbReference>
<evidence type="ECO:0000256" key="8">
    <source>
        <dbReference type="ARBA" id="ARBA00023196"/>
    </source>
</evidence>
<evidence type="ECO:0000256" key="6">
    <source>
        <dbReference type="ARBA" id="ARBA00023065"/>
    </source>
</evidence>
<evidence type="ECO:0000313" key="12">
    <source>
        <dbReference type="Proteomes" id="UP000823637"/>
    </source>
</evidence>
<comment type="subcellular location">
    <subcellularLocation>
        <location evidence="10">Cell membrane</location>
        <topology evidence="10">Peripheral membrane protein</topology>
    </subcellularLocation>
    <subcellularLocation>
        <location evidence="2">Membrane</location>
        <topology evidence="2">Peripheral membrane protein</topology>
    </subcellularLocation>
</comment>
<dbReference type="PRINTS" id="PR00126">
    <property type="entry name" value="ATPASEGAMMA"/>
</dbReference>
<dbReference type="Gene3D" id="1.10.287.80">
    <property type="entry name" value="ATP synthase, gamma subunit, helix hairpin domain"/>
    <property type="match status" value="1"/>
</dbReference>
<sequence>MSSLKEIRARIASVSSTRKITSAMKMVSAAKLRKASDRTLQFVPYKDKLGEVLARYLGSMDSEELHLPLATPREIKKVALVAISSNSGLCGTYNSNIQRLVNAAYERHQKAGHEIILITIGKKISEYARRSGKNAIRDYMMLAEKPDYASASDFALKLSEMFLSGEVDSVEILYNHFRNAGVQVPTTEQYLPLSIIKDEGKKENTLYFVEPDPETLINDLVPIVVRMKMYATLLDASTAEHGARTTAMQIASDNAEKMISSITQQYNRARQGVITSELIDIVSGSEAQK</sequence>
<evidence type="ECO:0000256" key="7">
    <source>
        <dbReference type="ARBA" id="ARBA00023136"/>
    </source>
</evidence>
<proteinExistence type="inferred from homology"/>
<keyword evidence="6 10" id="KW-0406">Ion transport</keyword>
<evidence type="ECO:0000256" key="5">
    <source>
        <dbReference type="ARBA" id="ARBA00022781"/>
    </source>
</evidence>
<dbReference type="Gene3D" id="3.40.1380.10">
    <property type="match status" value="1"/>
</dbReference>
<dbReference type="PANTHER" id="PTHR11693">
    <property type="entry name" value="ATP SYNTHASE GAMMA CHAIN"/>
    <property type="match status" value="1"/>
</dbReference>
<dbReference type="SUPFAM" id="SSF52943">
    <property type="entry name" value="ATP synthase (F1-ATPase), gamma subunit"/>
    <property type="match status" value="1"/>
</dbReference>
<dbReference type="Proteomes" id="UP000823637">
    <property type="component" value="Unassembled WGS sequence"/>
</dbReference>
<comment type="subunit">
    <text evidence="10">F-type ATPases have 2 components, CF(1) - the catalytic core - and CF(0) - the membrane proton channel. CF(1) has five subunits: alpha(3), beta(3), gamma(1), delta(1), epsilon(1). CF(0) has three main subunits: a, b and c.</text>
</comment>
<keyword evidence="8 10" id="KW-0139">CF(1)</keyword>
<dbReference type="EMBL" id="JADIMR010000061">
    <property type="protein sequence ID" value="MBO8446940.1"/>
    <property type="molecule type" value="Genomic_DNA"/>
</dbReference>
<keyword evidence="9 10" id="KW-0066">ATP synthesis</keyword>
<dbReference type="CDD" id="cd12151">
    <property type="entry name" value="F1-ATPase_gamma"/>
    <property type="match status" value="1"/>
</dbReference>
<dbReference type="InterPro" id="IPR035968">
    <property type="entry name" value="ATP_synth_F1_ATPase_gsu"/>
</dbReference>
<keyword evidence="10" id="KW-1003">Cell membrane</keyword>
<reference evidence="11" key="1">
    <citation type="submission" date="2020-10" db="EMBL/GenBank/DDBJ databases">
        <authorList>
            <person name="Gilroy R."/>
        </authorList>
    </citation>
    <scope>NUCLEOTIDE SEQUENCE</scope>
    <source>
        <strain evidence="11">D3-1215</strain>
    </source>
</reference>
<dbReference type="HAMAP" id="MF_00815">
    <property type="entry name" value="ATP_synth_gamma_bact"/>
    <property type="match status" value="1"/>
</dbReference>
<dbReference type="PANTHER" id="PTHR11693:SF22">
    <property type="entry name" value="ATP SYNTHASE SUBUNIT GAMMA, MITOCHONDRIAL"/>
    <property type="match status" value="1"/>
</dbReference>
<evidence type="ECO:0000256" key="4">
    <source>
        <dbReference type="ARBA" id="ARBA00022448"/>
    </source>
</evidence>
<keyword evidence="4 10" id="KW-0813">Transport</keyword>